<name>A0A0J7XGZ6_9SPHN</name>
<evidence type="ECO:0000256" key="1">
    <source>
        <dbReference type="ARBA" id="ARBA00023015"/>
    </source>
</evidence>
<keyword evidence="2" id="KW-0804">Transcription</keyword>
<evidence type="ECO:0000313" key="4">
    <source>
        <dbReference type="EMBL" id="KMS50949.1"/>
    </source>
</evidence>
<keyword evidence="5" id="KW-1185">Reference proteome</keyword>
<dbReference type="GO" id="GO:0003677">
    <property type="term" value="F:DNA binding"/>
    <property type="evidence" value="ECO:0007669"/>
    <property type="project" value="InterPro"/>
</dbReference>
<dbReference type="InterPro" id="IPR009061">
    <property type="entry name" value="DNA-bd_dom_put_sf"/>
</dbReference>
<dbReference type="InterPro" id="IPR000551">
    <property type="entry name" value="MerR-type_HTH_dom"/>
</dbReference>
<proteinExistence type="predicted"/>
<reference evidence="4 5" key="1">
    <citation type="journal article" date="2015" name="G3 (Bethesda)">
        <title>Insights into Ongoing Evolution of the Hexachlorocyclohexane Catabolic Pathway from Comparative Genomics of Ten Sphingomonadaceae Strains.</title>
        <authorList>
            <person name="Pearce S.L."/>
            <person name="Oakeshott J.G."/>
            <person name="Pandey G."/>
        </authorList>
    </citation>
    <scope>NUCLEOTIDE SEQUENCE [LARGE SCALE GENOMIC DNA]</scope>
    <source>
        <strain evidence="4 5">LL01</strain>
    </source>
</reference>
<accession>A0A0J7XGZ6</accession>
<feature type="domain" description="HTH merR-type" evidence="3">
    <location>
        <begin position="11"/>
        <end position="36"/>
    </location>
</feature>
<organism evidence="4 5">
    <name type="scientific">Sphingobium cupriresistens LL01</name>
    <dbReference type="NCBI Taxonomy" id="1420583"/>
    <lineage>
        <taxon>Bacteria</taxon>
        <taxon>Pseudomonadati</taxon>
        <taxon>Pseudomonadota</taxon>
        <taxon>Alphaproteobacteria</taxon>
        <taxon>Sphingomonadales</taxon>
        <taxon>Sphingomonadaceae</taxon>
        <taxon>Sphingobium</taxon>
    </lineage>
</organism>
<sequence length="108" mass="11777">MARCRVPSGRINRLRFIRRARDLGFTLDQVRALLDLASQPSRDCGSVDELTSGHLAMIDRKLADLAALRRELAALLTSCRGGTVSECRILEAFGPAPTEAKLPTAEQA</sequence>
<dbReference type="EMBL" id="JACT01000011">
    <property type="protein sequence ID" value="KMS50949.1"/>
    <property type="molecule type" value="Genomic_DNA"/>
</dbReference>
<protein>
    <recommendedName>
        <fullName evidence="3">HTH merR-type domain-containing protein</fullName>
    </recommendedName>
</protein>
<dbReference type="SUPFAM" id="SSF46955">
    <property type="entry name" value="Putative DNA-binding domain"/>
    <property type="match status" value="1"/>
</dbReference>
<evidence type="ECO:0000259" key="3">
    <source>
        <dbReference type="PROSITE" id="PS50937"/>
    </source>
</evidence>
<dbReference type="RefSeq" id="WP_066609341.1">
    <property type="nucleotide sequence ID" value="NZ_KQ130442.1"/>
</dbReference>
<dbReference type="Proteomes" id="UP000052232">
    <property type="component" value="Unassembled WGS sequence"/>
</dbReference>
<gene>
    <name evidence="4" type="ORF">V473_11590</name>
</gene>
<dbReference type="PROSITE" id="PS50937">
    <property type="entry name" value="HTH_MERR_2"/>
    <property type="match status" value="1"/>
</dbReference>
<dbReference type="PATRIC" id="fig|1420583.3.peg.4613"/>
<dbReference type="Gene3D" id="1.10.1660.10">
    <property type="match status" value="1"/>
</dbReference>
<comment type="caution">
    <text evidence="4">The sequence shown here is derived from an EMBL/GenBank/DDBJ whole genome shotgun (WGS) entry which is preliminary data.</text>
</comment>
<dbReference type="AlphaFoldDB" id="A0A0J7XGZ6"/>
<dbReference type="GO" id="GO:0006355">
    <property type="term" value="P:regulation of DNA-templated transcription"/>
    <property type="evidence" value="ECO:0007669"/>
    <property type="project" value="InterPro"/>
</dbReference>
<dbReference type="InterPro" id="IPR015358">
    <property type="entry name" value="Tscrpt_reg_MerR_DNA-bd"/>
</dbReference>
<dbReference type="STRING" id="1420583.V473_11590"/>
<evidence type="ECO:0000256" key="2">
    <source>
        <dbReference type="ARBA" id="ARBA00023163"/>
    </source>
</evidence>
<evidence type="ECO:0000313" key="5">
    <source>
        <dbReference type="Proteomes" id="UP000052232"/>
    </source>
</evidence>
<keyword evidence="1" id="KW-0805">Transcription regulation</keyword>
<dbReference type="Pfam" id="PF09278">
    <property type="entry name" value="MerR-DNA-bind"/>
    <property type="match status" value="1"/>
</dbReference>